<keyword evidence="2" id="KW-0436">Ligase</keyword>
<dbReference type="InterPro" id="IPR042099">
    <property type="entry name" value="ANL_N_sf"/>
</dbReference>
<dbReference type="GO" id="GO:0005737">
    <property type="term" value="C:cytoplasm"/>
    <property type="evidence" value="ECO:0007669"/>
    <property type="project" value="TreeGrafter"/>
</dbReference>
<dbReference type="InterPro" id="IPR000873">
    <property type="entry name" value="AMP-dep_synth/lig_dom"/>
</dbReference>
<dbReference type="Pfam" id="PF00501">
    <property type="entry name" value="AMP-binding"/>
    <property type="match status" value="1"/>
</dbReference>
<dbReference type="AlphaFoldDB" id="A0A0P8A629"/>
<comment type="caution">
    <text evidence="2">The sequence shown here is derived from an EMBL/GenBank/DDBJ whole genome shotgun (WGS) entry which is preliminary data.</text>
</comment>
<dbReference type="RefSeq" id="WP_165603945.1">
    <property type="nucleotide sequence ID" value="NZ_FMBM01000001.1"/>
</dbReference>
<gene>
    <name evidence="2" type="ORF">HLUCCO17_10525</name>
</gene>
<sequence length="398" mass="42004">MKYLHEFLEAAAAASPEHVAIECGETRLTTARLAETSRIAAAWLASQGVKHGDRVVVEASNSAMTVVLIHAVNMAGGCFIPVHPSTPTEQRAYIAQDAGAVLILSAKSETWTAETISGRVAVPDLADLRSENAAIANGLLPASTLIGEDLACMIYTSGSTGRPKGVTCPHRQAVFAVGAIAEALDYRAGDRIFCAIPLSFDYGLYQVFLALASGCTLCLEDPGIGGLGLFKALKQSSADVLAAVPVMIETLAVLGRRKPGELPALRLITNTGAAPSPKSIRVLRDAFPGLGFQLMYGLTECKRVSIAPVDADLARPGTCGVPLRGTRVEVVDEAGQALPPGKTGEFVVSGPHLMAGYWNAQALTDATYRTPPRNLAPPAYRRLRPNGCRRLPLLRRAA</sequence>
<dbReference type="GO" id="GO:0043041">
    <property type="term" value="P:amino acid activation for nonribosomal peptide biosynthetic process"/>
    <property type="evidence" value="ECO:0007669"/>
    <property type="project" value="TreeGrafter"/>
</dbReference>
<evidence type="ECO:0000313" key="3">
    <source>
        <dbReference type="Proteomes" id="UP000050497"/>
    </source>
</evidence>
<reference evidence="2 3" key="1">
    <citation type="submission" date="2015-09" db="EMBL/GenBank/DDBJ databases">
        <title>Identification and resolution of microdiversity through metagenomic sequencing of parallel consortia.</title>
        <authorList>
            <person name="Nelson W.C."/>
            <person name="Romine M.F."/>
            <person name="Lindemann S.R."/>
        </authorList>
    </citation>
    <scope>NUCLEOTIDE SEQUENCE [LARGE SCALE GENOMIC DNA]</scope>
    <source>
        <strain evidence="2">HL-109</strain>
    </source>
</reference>
<accession>A0A0P8A629</accession>
<dbReference type="GO" id="GO:0016874">
    <property type="term" value="F:ligase activity"/>
    <property type="evidence" value="ECO:0007669"/>
    <property type="project" value="UniProtKB-KW"/>
</dbReference>
<dbReference type="GO" id="GO:0044550">
    <property type="term" value="P:secondary metabolite biosynthetic process"/>
    <property type="evidence" value="ECO:0007669"/>
    <property type="project" value="TreeGrafter"/>
</dbReference>
<feature type="domain" description="AMP-dependent synthetase/ligase" evidence="1">
    <location>
        <begin position="8"/>
        <end position="358"/>
    </location>
</feature>
<dbReference type="PANTHER" id="PTHR45527">
    <property type="entry name" value="NONRIBOSOMAL PEPTIDE SYNTHETASE"/>
    <property type="match status" value="1"/>
</dbReference>
<proteinExistence type="predicted"/>
<dbReference type="InterPro" id="IPR020845">
    <property type="entry name" value="AMP-binding_CS"/>
</dbReference>
<protein>
    <submittedName>
        <fullName evidence="2">Acyl-CoA synthetases (AMP-forming)/AMP-acid ligases II</fullName>
    </submittedName>
</protein>
<evidence type="ECO:0000259" key="1">
    <source>
        <dbReference type="Pfam" id="PF00501"/>
    </source>
</evidence>
<organism evidence="2 3">
    <name type="scientific">Saliniramus fredricksonii</name>
    <dbReference type="NCBI Taxonomy" id="1653334"/>
    <lineage>
        <taxon>Bacteria</taxon>
        <taxon>Pseudomonadati</taxon>
        <taxon>Pseudomonadota</taxon>
        <taxon>Alphaproteobacteria</taxon>
        <taxon>Hyphomicrobiales</taxon>
        <taxon>Salinarimonadaceae</taxon>
        <taxon>Saliniramus</taxon>
    </lineage>
</organism>
<dbReference type="SUPFAM" id="SSF56801">
    <property type="entry name" value="Acetyl-CoA synthetase-like"/>
    <property type="match status" value="1"/>
</dbReference>
<dbReference type="Gene3D" id="3.40.50.12780">
    <property type="entry name" value="N-terminal domain of ligase-like"/>
    <property type="match status" value="1"/>
</dbReference>
<dbReference type="GO" id="GO:0031177">
    <property type="term" value="F:phosphopantetheine binding"/>
    <property type="evidence" value="ECO:0007669"/>
    <property type="project" value="TreeGrafter"/>
</dbReference>
<dbReference type="Proteomes" id="UP000050497">
    <property type="component" value="Unassembled WGS sequence"/>
</dbReference>
<dbReference type="PROSITE" id="PS00455">
    <property type="entry name" value="AMP_BINDING"/>
    <property type="match status" value="1"/>
</dbReference>
<dbReference type="PATRIC" id="fig|1653334.4.peg.3435"/>
<dbReference type="EMBL" id="LJSX01000014">
    <property type="protein sequence ID" value="KPQ10670.1"/>
    <property type="molecule type" value="Genomic_DNA"/>
</dbReference>
<dbReference type="PANTHER" id="PTHR45527:SF1">
    <property type="entry name" value="FATTY ACID SYNTHASE"/>
    <property type="match status" value="1"/>
</dbReference>
<name>A0A0P8A629_9HYPH</name>
<evidence type="ECO:0000313" key="2">
    <source>
        <dbReference type="EMBL" id="KPQ10670.1"/>
    </source>
</evidence>